<comment type="caution">
    <text evidence="2">The sequence shown here is derived from an EMBL/GenBank/DDBJ whole genome shotgun (WGS) entry which is preliminary data.</text>
</comment>
<feature type="compositionally biased region" description="Basic and acidic residues" evidence="1">
    <location>
        <begin position="242"/>
        <end position="251"/>
    </location>
</feature>
<evidence type="ECO:0000313" key="3">
    <source>
        <dbReference type="Proteomes" id="UP000243006"/>
    </source>
</evidence>
<feature type="compositionally biased region" description="Polar residues" evidence="1">
    <location>
        <begin position="216"/>
        <end position="241"/>
    </location>
</feature>
<gene>
    <name evidence="2" type="ORF">D917_03177</name>
</gene>
<accession>A0A1Y3E9R2</accession>
<protein>
    <submittedName>
        <fullName evidence="2">Uncharacterized protein</fullName>
    </submittedName>
</protein>
<organism evidence="2 3">
    <name type="scientific">Trichinella nativa</name>
    <dbReference type="NCBI Taxonomy" id="6335"/>
    <lineage>
        <taxon>Eukaryota</taxon>
        <taxon>Metazoa</taxon>
        <taxon>Ecdysozoa</taxon>
        <taxon>Nematoda</taxon>
        <taxon>Enoplea</taxon>
        <taxon>Dorylaimia</taxon>
        <taxon>Trichinellida</taxon>
        <taxon>Trichinellidae</taxon>
        <taxon>Trichinella</taxon>
    </lineage>
</organism>
<proteinExistence type="predicted"/>
<dbReference type="Proteomes" id="UP000243006">
    <property type="component" value="Unassembled WGS sequence"/>
</dbReference>
<feature type="region of interest" description="Disordered" evidence="1">
    <location>
        <begin position="200"/>
        <end position="251"/>
    </location>
</feature>
<dbReference type="EMBL" id="LVZM01019743">
    <property type="protein sequence ID" value="OUC41765.1"/>
    <property type="molecule type" value="Genomic_DNA"/>
</dbReference>
<sequence length="251" mass="28650">MELTRRVWDVVNFQRAPQTSNHHHRALFDCFDASGKNEVVLNYSGVERRKQPLVSEAHGRAAFEHAWRGWRRVTSIDRRRHAYVKIFKRTVRSMDRSDEPVLIIFFRALRVLIGWFGRAKAMSDDSVLGALYGRREVPSVFELEQRVLALHCSYKQRQSSLVEQFQRSQQELAVRHYAESQHLLDEFMKERSCHAPVARHASLPTMSSPIPRANSIEASTSTNGSSPASCASGVQTSGTISDRTKEKLKVS</sequence>
<dbReference type="AlphaFoldDB" id="A0A1Y3E9R2"/>
<reference evidence="2 3" key="1">
    <citation type="submission" date="2015-04" db="EMBL/GenBank/DDBJ databases">
        <title>Draft genome of the roundworm Trichinella nativa.</title>
        <authorList>
            <person name="Mitreva M."/>
        </authorList>
    </citation>
    <scope>NUCLEOTIDE SEQUENCE [LARGE SCALE GENOMIC DNA]</scope>
    <source>
        <strain evidence="2 3">ISS45</strain>
    </source>
</reference>
<name>A0A1Y3E9R2_9BILA</name>
<evidence type="ECO:0000256" key="1">
    <source>
        <dbReference type="SAM" id="MobiDB-lite"/>
    </source>
</evidence>
<evidence type="ECO:0000313" key="2">
    <source>
        <dbReference type="EMBL" id="OUC41765.1"/>
    </source>
</evidence>